<dbReference type="Gene3D" id="3.40.50.300">
    <property type="entry name" value="P-loop containing nucleotide triphosphate hydrolases"/>
    <property type="match status" value="1"/>
</dbReference>
<sequence length="189" mass="20122">MPFVLCDRCCLVEPVHNRCPMAAQLRGPPLSRITSIRGPLPSPLGPSSDVSDIKGVRSVPPCKERSQFKVRYGACGVDASVAEPTFLPSTEQQRAMNAVLAGRNLFLTSCAGTGKSATLRQLRGSLEASHGSKSVAVTDMTGHAATIVGGITLQSLLKSGTLNNFRDLEVMLTDEKVGHMYLAVVRLCV</sequence>
<evidence type="ECO:0000313" key="2">
    <source>
        <dbReference type="Proteomes" id="UP000747110"/>
    </source>
</evidence>
<reference evidence="1" key="1">
    <citation type="journal article" date="2021" name="Proc. Natl. Acad. Sci. U.S.A.">
        <title>Three genomes in the algal genus Volvox reveal the fate of a haploid sex-determining region after a transition to homothallism.</title>
        <authorList>
            <person name="Yamamoto K."/>
            <person name="Hamaji T."/>
            <person name="Kawai-Toyooka H."/>
            <person name="Matsuzaki R."/>
            <person name="Takahashi F."/>
            <person name="Nishimura Y."/>
            <person name="Kawachi M."/>
            <person name="Noguchi H."/>
            <person name="Minakuchi Y."/>
            <person name="Umen J.G."/>
            <person name="Toyoda A."/>
            <person name="Nozaki H."/>
        </authorList>
    </citation>
    <scope>NUCLEOTIDE SEQUENCE</scope>
    <source>
        <strain evidence="1">NIES-3786</strain>
    </source>
</reference>
<keyword evidence="2" id="KW-1185">Reference proteome</keyword>
<accession>A0A8J4FI35</accession>
<proteinExistence type="predicted"/>
<dbReference type="SUPFAM" id="SSF52540">
    <property type="entry name" value="P-loop containing nucleoside triphosphate hydrolases"/>
    <property type="match status" value="1"/>
</dbReference>
<protein>
    <recommendedName>
        <fullName evidence="3">DNA helicase</fullName>
    </recommendedName>
</protein>
<dbReference type="EMBL" id="BNCP01000007">
    <property type="protein sequence ID" value="GIL75336.1"/>
    <property type="molecule type" value="Genomic_DNA"/>
</dbReference>
<dbReference type="OrthoDB" id="508102at2759"/>
<organism evidence="1 2">
    <name type="scientific">Volvox reticuliferus</name>
    <dbReference type="NCBI Taxonomy" id="1737510"/>
    <lineage>
        <taxon>Eukaryota</taxon>
        <taxon>Viridiplantae</taxon>
        <taxon>Chlorophyta</taxon>
        <taxon>core chlorophytes</taxon>
        <taxon>Chlorophyceae</taxon>
        <taxon>CS clade</taxon>
        <taxon>Chlamydomonadales</taxon>
        <taxon>Volvocaceae</taxon>
        <taxon>Volvox</taxon>
    </lineage>
</organism>
<gene>
    <name evidence="1" type="ORF">Vretifemale_5150</name>
</gene>
<dbReference type="Proteomes" id="UP000747110">
    <property type="component" value="Unassembled WGS sequence"/>
</dbReference>
<comment type="caution">
    <text evidence="1">The sequence shown here is derived from an EMBL/GenBank/DDBJ whole genome shotgun (WGS) entry which is preliminary data.</text>
</comment>
<dbReference type="Pfam" id="PF13245">
    <property type="entry name" value="AAA_19"/>
    <property type="match status" value="1"/>
</dbReference>
<evidence type="ECO:0008006" key="3">
    <source>
        <dbReference type="Google" id="ProtNLM"/>
    </source>
</evidence>
<dbReference type="InterPro" id="IPR027417">
    <property type="entry name" value="P-loop_NTPase"/>
</dbReference>
<name>A0A8J4FI35_9CHLO</name>
<dbReference type="AlphaFoldDB" id="A0A8J4FI35"/>
<evidence type="ECO:0000313" key="1">
    <source>
        <dbReference type="EMBL" id="GIL75336.1"/>
    </source>
</evidence>